<dbReference type="HOGENOM" id="CLU_1050497_0_0_1"/>
<dbReference type="RefSeq" id="XP_002836883.1">
    <property type="nucleotide sequence ID" value="XM_002836837.1"/>
</dbReference>
<feature type="transmembrane region" description="Helical" evidence="2">
    <location>
        <begin position="24"/>
        <end position="46"/>
    </location>
</feature>
<feature type="transmembrane region" description="Helical" evidence="2">
    <location>
        <begin position="52"/>
        <end position="73"/>
    </location>
</feature>
<feature type="transmembrane region" description="Helical" evidence="2">
    <location>
        <begin position="133"/>
        <end position="154"/>
    </location>
</feature>
<feature type="compositionally biased region" description="Polar residues" evidence="1">
    <location>
        <begin position="219"/>
        <end position="237"/>
    </location>
</feature>
<dbReference type="KEGG" id="tml:GSTUM_00003189001"/>
<reference evidence="3 4" key="1">
    <citation type="journal article" date="2010" name="Nature">
        <title>Perigord black truffle genome uncovers evolutionary origins and mechanisms of symbiosis.</title>
        <authorList>
            <person name="Martin F."/>
            <person name="Kohler A."/>
            <person name="Murat C."/>
            <person name="Balestrini R."/>
            <person name="Coutinho P.M."/>
            <person name="Jaillon O."/>
            <person name="Montanini B."/>
            <person name="Morin E."/>
            <person name="Noel B."/>
            <person name="Percudani R."/>
            <person name="Porcel B."/>
            <person name="Rubini A."/>
            <person name="Amicucci A."/>
            <person name="Amselem J."/>
            <person name="Anthouard V."/>
            <person name="Arcioni S."/>
            <person name="Artiguenave F."/>
            <person name="Aury J.M."/>
            <person name="Ballario P."/>
            <person name="Bolchi A."/>
            <person name="Brenna A."/>
            <person name="Brun A."/>
            <person name="Buee M."/>
            <person name="Cantarel B."/>
            <person name="Chevalier G."/>
            <person name="Couloux A."/>
            <person name="Da Silva C."/>
            <person name="Denoeud F."/>
            <person name="Duplessis S."/>
            <person name="Ghignone S."/>
            <person name="Hilselberger B."/>
            <person name="Iotti M."/>
            <person name="Marcais B."/>
            <person name="Mello A."/>
            <person name="Miranda M."/>
            <person name="Pacioni G."/>
            <person name="Quesneville H."/>
            <person name="Riccioni C."/>
            <person name="Ruotolo R."/>
            <person name="Splivallo R."/>
            <person name="Stocchi V."/>
            <person name="Tisserant E."/>
            <person name="Viscomi A.R."/>
            <person name="Zambonelli A."/>
            <person name="Zampieri E."/>
            <person name="Henrissat B."/>
            <person name="Lebrun M.H."/>
            <person name="Paolocci F."/>
            <person name="Bonfante P."/>
            <person name="Ottonello S."/>
            <person name="Wincker P."/>
        </authorList>
    </citation>
    <scope>NUCLEOTIDE SEQUENCE [LARGE SCALE GENOMIC DNA]</scope>
    <source>
        <strain evidence="3 4">Mel28</strain>
    </source>
</reference>
<evidence type="ECO:0000256" key="1">
    <source>
        <dbReference type="SAM" id="MobiDB-lite"/>
    </source>
</evidence>
<name>D5G981_TUBMM</name>
<evidence type="ECO:0000313" key="4">
    <source>
        <dbReference type="Proteomes" id="UP000006911"/>
    </source>
</evidence>
<evidence type="ECO:0000256" key="2">
    <source>
        <dbReference type="SAM" id="Phobius"/>
    </source>
</evidence>
<keyword evidence="2" id="KW-0472">Membrane</keyword>
<dbReference type="InParanoid" id="D5G981"/>
<evidence type="ECO:0000313" key="3">
    <source>
        <dbReference type="EMBL" id="CAZ81074.1"/>
    </source>
</evidence>
<dbReference type="EMBL" id="FN430056">
    <property type="protein sequence ID" value="CAZ81074.1"/>
    <property type="molecule type" value="Genomic_DNA"/>
</dbReference>
<dbReference type="GeneID" id="9184360"/>
<dbReference type="AlphaFoldDB" id="D5G981"/>
<protein>
    <submittedName>
        <fullName evidence="3">(Perigord truffle) hypothetical protein</fullName>
    </submittedName>
</protein>
<accession>D5G981</accession>
<proteinExistence type="predicted"/>
<sequence>MDYPSLHKAGFLNVDFSLGEEIWVYARLVQAFLSAVLVIKTILHFMCGWSPSIYPIIITNGVILMYTSLSLYLHRRRTLLRQFGFWFINGHMDFVGMVGCIVTACACTLSGHLRGALCSRSWGRCSNRGFHIVWMSFLCIAFALSATMCFWLHFVGGEGRIALPAHDDSSSHQAVRSSSIAALAVAVPGTRSMNPDAVVRGAVDYINTLRGEIRMRGATGTSKSEGASWESSGTGTSVPIPDLSAQLSAITARIEAIESLNNGKE</sequence>
<keyword evidence="2" id="KW-1133">Transmembrane helix</keyword>
<keyword evidence="4" id="KW-1185">Reference proteome</keyword>
<feature type="transmembrane region" description="Helical" evidence="2">
    <location>
        <begin position="94"/>
        <end position="113"/>
    </location>
</feature>
<organism evidence="3 4">
    <name type="scientific">Tuber melanosporum (strain Mel28)</name>
    <name type="common">Perigord black truffle</name>
    <dbReference type="NCBI Taxonomy" id="656061"/>
    <lineage>
        <taxon>Eukaryota</taxon>
        <taxon>Fungi</taxon>
        <taxon>Dikarya</taxon>
        <taxon>Ascomycota</taxon>
        <taxon>Pezizomycotina</taxon>
        <taxon>Pezizomycetes</taxon>
        <taxon>Pezizales</taxon>
        <taxon>Tuberaceae</taxon>
        <taxon>Tuber</taxon>
    </lineage>
</organism>
<gene>
    <name evidence="3" type="ORF">GSTUM_00003189001</name>
</gene>
<feature type="region of interest" description="Disordered" evidence="1">
    <location>
        <begin position="217"/>
        <end position="240"/>
    </location>
</feature>
<dbReference type="Proteomes" id="UP000006911">
    <property type="component" value="Unassembled WGS sequence"/>
</dbReference>
<keyword evidence="2" id="KW-0812">Transmembrane</keyword>